<sequence>MDVLMRWLRTYGNCKRWHDDDTTKALCEGSASGSRHRDSHIHRHLPKVAHMKVRSDAITEWLIASQQYESYQRGDVDKSLHDEVEGRCPNYGDLSHFFHVDELQLGASGCILELKDVEPQLHEVTLWC</sequence>
<name>G4ZFH9_PHYSP</name>
<dbReference type="GeneID" id="20641873"/>
<accession>G4ZFH9</accession>
<evidence type="ECO:0000313" key="2">
    <source>
        <dbReference type="Proteomes" id="UP000002640"/>
    </source>
</evidence>
<dbReference type="InParanoid" id="G4ZFH9"/>
<keyword evidence="2" id="KW-1185">Reference proteome</keyword>
<dbReference type="RefSeq" id="XP_009526553.1">
    <property type="nucleotide sequence ID" value="XM_009528258.1"/>
</dbReference>
<protein>
    <submittedName>
        <fullName evidence="1">Uncharacterized protein</fullName>
    </submittedName>
</protein>
<dbReference type="AlphaFoldDB" id="G4ZFH9"/>
<organism evidence="1 2">
    <name type="scientific">Phytophthora sojae (strain P6497)</name>
    <name type="common">Soybean stem and root rot agent</name>
    <name type="synonym">Phytophthora megasperma f. sp. glycines</name>
    <dbReference type="NCBI Taxonomy" id="1094619"/>
    <lineage>
        <taxon>Eukaryota</taxon>
        <taxon>Sar</taxon>
        <taxon>Stramenopiles</taxon>
        <taxon>Oomycota</taxon>
        <taxon>Peronosporomycetes</taxon>
        <taxon>Peronosporales</taxon>
        <taxon>Peronosporaceae</taxon>
        <taxon>Phytophthora</taxon>
    </lineage>
</organism>
<proteinExistence type="predicted"/>
<gene>
    <name evidence="1" type="ORF">PHYSODRAFT_300549</name>
</gene>
<dbReference type="KEGG" id="psoj:PHYSODRAFT_300549"/>
<dbReference type="EMBL" id="JH159154">
    <property type="protein sequence ID" value="EGZ17495.1"/>
    <property type="molecule type" value="Genomic_DNA"/>
</dbReference>
<dbReference type="Proteomes" id="UP000002640">
    <property type="component" value="Unassembled WGS sequence"/>
</dbReference>
<evidence type="ECO:0000313" key="1">
    <source>
        <dbReference type="EMBL" id="EGZ17495.1"/>
    </source>
</evidence>
<reference evidence="1 2" key="1">
    <citation type="journal article" date="2006" name="Science">
        <title>Phytophthora genome sequences uncover evolutionary origins and mechanisms of pathogenesis.</title>
        <authorList>
            <person name="Tyler B.M."/>
            <person name="Tripathy S."/>
            <person name="Zhang X."/>
            <person name="Dehal P."/>
            <person name="Jiang R.H."/>
            <person name="Aerts A."/>
            <person name="Arredondo F.D."/>
            <person name="Baxter L."/>
            <person name="Bensasson D."/>
            <person name="Beynon J.L."/>
            <person name="Chapman J."/>
            <person name="Damasceno C.M."/>
            <person name="Dorrance A.E."/>
            <person name="Dou D."/>
            <person name="Dickerman A.W."/>
            <person name="Dubchak I.L."/>
            <person name="Garbelotto M."/>
            <person name="Gijzen M."/>
            <person name="Gordon S.G."/>
            <person name="Govers F."/>
            <person name="Grunwald N.J."/>
            <person name="Huang W."/>
            <person name="Ivors K.L."/>
            <person name="Jones R.W."/>
            <person name="Kamoun S."/>
            <person name="Krampis K."/>
            <person name="Lamour K.H."/>
            <person name="Lee M.K."/>
            <person name="McDonald W.H."/>
            <person name="Medina M."/>
            <person name="Meijer H.J."/>
            <person name="Nordberg E.K."/>
            <person name="Maclean D.J."/>
            <person name="Ospina-Giraldo M.D."/>
            <person name="Morris P.F."/>
            <person name="Phuntumart V."/>
            <person name="Putnam N.H."/>
            <person name="Rash S."/>
            <person name="Rose J.K."/>
            <person name="Sakihama Y."/>
            <person name="Salamov A.A."/>
            <person name="Savidor A."/>
            <person name="Scheuring C.F."/>
            <person name="Smith B.M."/>
            <person name="Sobral B.W."/>
            <person name="Terry A."/>
            <person name="Torto-Alalibo T.A."/>
            <person name="Win J."/>
            <person name="Xu Z."/>
            <person name="Zhang H."/>
            <person name="Grigoriev I.V."/>
            <person name="Rokhsar D.S."/>
            <person name="Boore J.L."/>
        </authorList>
    </citation>
    <scope>NUCLEOTIDE SEQUENCE [LARGE SCALE GENOMIC DNA]</scope>
    <source>
        <strain evidence="1 2">P6497</strain>
    </source>
</reference>